<protein>
    <submittedName>
        <fullName evidence="1">Uncharacterized protein</fullName>
    </submittedName>
</protein>
<proteinExistence type="predicted"/>
<evidence type="ECO:0000313" key="2">
    <source>
        <dbReference type="Proteomes" id="UP000027308"/>
    </source>
</evidence>
<gene>
    <name evidence="1" type="ORF">PS417_17425</name>
</gene>
<accession>A0A1N7U5M1</accession>
<organism evidence="1 2">
    <name type="scientific">Pseudomonas simiae</name>
    <dbReference type="NCBI Taxonomy" id="321846"/>
    <lineage>
        <taxon>Bacteria</taxon>
        <taxon>Pseudomonadati</taxon>
        <taxon>Pseudomonadota</taxon>
        <taxon>Gammaproteobacteria</taxon>
        <taxon>Pseudomonadales</taxon>
        <taxon>Pseudomonadaceae</taxon>
        <taxon>Pseudomonas</taxon>
    </lineage>
</organism>
<reference evidence="1 2" key="1">
    <citation type="submission" date="2014-05" db="EMBL/GenBank/DDBJ databases">
        <title>Pseudomonas simiae WCS417.</title>
        <authorList>
            <person name="Berendsen R.L."/>
        </authorList>
    </citation>
    <scope>NUCLEOTIDE SEQUENCE [LARGE SCALE GENOMIC DNA]</scope>
    <source>
        <strain evidence="1 2">WCS417</strain>
    </source>
</reference>
<name>A0A1N7U5M1_9PSED</name>
<dbReference type="AlphaFoldDB" id="A0A1N7U5M1"/>
<dbReference type="EMBL" id="CP007637">
    <property type="protein sequence ID" value="AIB37332.1"/>
    <property type="molecule type" value="Genomic_DNA"/>
</dbReference>
<evidence type="ECO:0000313" key="1">
    <source>
        <dbReference type="EMBL" id="AIB37332.1"/>
    </source>
</evidence>
<dbReference type="Proteomes" id="UP000027308">
    <property type="component" value="Chromosome"/>
</dbReference>
<sequence length="98" mass="10879">MGLIGKPVVIILVDALHTNPFRGECNQTKGSFPIPHRPAQGWPEMDQRLAKYMVTSKPIRRSVKAGLVHIGRVLLLCRKIPVWALMHGGMGGRMLLSK</sequence>